<proteinExistence type="predicted"/>
<organism evidence="2">
    <name type="scientific">Timema shepardi</name>
    <name type="common">Walking stick</name>
    <dbReference type="NCBI Taxonomy" id="629360"/>
    <lineage>
        <taxon>Eukaryota</taxon>
        <taxon>Metazoa</taxon>
        <taxon>Ecdysozoa</taxon>
        <taxon>Arthropoda</taxon>
        <taxon>Hexapoda</taxon>
        <taxon>Insecta</taxon>
        <taxon>Pterygota</taxon>
        <taxon>Neoptera</taxon>
        <taxon>Polyneoptera</taxon>
        <taxon>Phasmatodea</taxon>
        <taxon>Timematodea</taxon>
        <taxon>Timematoidea</taxon>
        <taxon>Timematidae</taxon>
        <taxon>Timema</taxon>
    </lineage>
</organism>
<evidence type="ECO:0000313" key="2">
    <source>
        <dbReference type="EMBL" id="CAD7257629.1"/>
    </source>
</evidence>
<dbReference type="EMBL" id="OC000542">
    <property type="protein sequence ID" value="CAD7257629.1"/>
    <property type="molecule type" value="Genomic_DNA"/>
</dbReference>
<gene>
    <name evidence="2" type="ORF">TSIB3V08_LOCUS1886</name>
</gene>
<evidence type="ECO:0000256" key="1">
    <source>
        <dbReference type="SAM" id="MobiDB-lite"/>
    </source>
</evidence>
<protein>
    <submittedName>
        <fullName evidence="2">Uncharacterized protein</fullName>
    </submittedName>
</protein>
<name>A0A7R9AP32_TIMSH</name>
<accession>A0A7R9AP32</accession>
<reference evidence="2" key="1">
    <citation type="submission" date="2020-11" db="EMBL/GenBank/DDBJ databases">
        <authorList>
            <person name="Tran Van P."/>
        </authorList>
    </citation>
    <scope>NUCLEOTIDE SEQUENCE</scope>
</reference>
<dbReference type="AlphaFoldDB" id="A0A7R9AP32"/>
<feature type="compositionally biased region" description="Polar residues" evidence="1">
    <location>
        <begin position="122"/>
        <end position="131"/>
    </location>
</feature>
<feature type="region of interest" description="Disordered" evidence="1">
    <location>
        <begin position="122"/>
        <end position="159"/>
    </location>
</feature>
<sequence>MGGPRMNFLSPSSPGTLRLGSTCLKNFSSLGLLSLENFFRWTEELVIGILEILDSYISSTRARLNLCFPIKLMLRLALLVTSPSLYNTRICSGSLEKDLDHHSMTSYLNTEPRRAISRSSRILNQDENTSPGIPVEQGGKVSAPLSNHPSHHVSKPESTRETLVYHARQSEEWTTVNVARAVPLVPSPTTARSAPVGYVPNMPVRSVTSDYLLAVPASSVPVNFVTAAPVKSVPVDFVSAAPARSVPVDFISAAPARLVPVDRVSVASARSVPMDFVSAAPARSVPVDFVSAAPARSVPVDRVSVASARSVPVDFVSAAPARSVPMDFVSAAPARSVPVDHVSVASARSVPVDFTSVSPTRSDHGVTRVKKTIPGYMVVEPTRTEPAAYWTSPHKTQRETTSRAHKGRLCLEEVYSHLRGGGEENKIGKSILITPDRDSNLDLPLSSAV</sequence>